<dbReference type="Gene3D" id="2.60.40.10">
    <property type="entry name" value="Immunoglobulins"/>
    <property type="match status" value="2"/>
</dbReference>
<dbReference type="SMART" id="SM00060">
    <property type="entry name" value="FN3"/>
    <property type="match status" value="2"/>
</dbReference>
<dbReference type="SUPFAM" id="SSF49265">
    <property type="entry name" value="Fibronectin type III"/>
    <property type="match status" value="1"/>
</dbReference>
<keyword evidence="4" id="KW-1185">Reference proteome</keyword>
<dbReference type="EMBL" id="BDQG01000001">
    <property type="protein sequence ID" value="GAW65981.1"/>
    <property type="molecule type" value="Genomic_DNA"/>
</dbReference>
<evidence type="ECO:0000313" key="3">
    <source>
        <dbReference type="EMBL" id="GAW65981.1"/>
    </source>
</evidence>
<dbReference type="InterPro" id="IPR036116">
    <property type="entry name" value="FN3_sf"/>
</dbReference>
<dbReference type="Gene3D" id="1.10.1330.10">
    <property type="entry name" value="Dockerin domain"/>
    <property type="match status" value="1"/>
</dbReference>
<dbReference type="Proteomes" id="UP000194153">
    <property type="component" value="Unassembled WGS sequence"/>
</dbReference>
<gene>
    <name evidence="3" type="ORF">GPEL0_01f1128</name>
</gene>
<dbReference type="PANTHER" id="PTHR46708:SF2">
    <property type="entry name" value="FIBRONECTIN TYPE-III DOMAIN-CONTAINING PROTEIN"/>
    <property type="match status" value="1"/>
</dbReference>
<feature type="domain" description="Fibronectin type-III" evidence="2">
    <location>
        <begin position="345"/>
        <end position="448"/>
    </location>
</feature>
<evidence type="ECO:0000256" key="1">
    <source>
        <dbReference type="ARBA" id="ARBA00022737"/>
    </source>
</evidence>
<protein>
    <submittedName>
        <fullName evidence="3">Fibronectin type III domain-containing protein</fullName>
    </submittedName>
</protein>
<dbReference type="InterPro" id="IPR013783">
    <property type="entry name" value="Ig-like_fold"/>
</dbReference>
<reference evidence="3 4" key="1">
    <citation type="submission" date="2017-04" db="EMBL/GenBank/DDBJ databases">
        <authorList>
            <consortium name="Geobacter pelophilus Genome Sequencing"/>
            <person name="Aoyagi T."/>
            <person name="Koike H."/>
            <person name="Hori T."/>
        </authorList>
    </citation>
    <scope>NUCLEOTIDE SEQUENCE [LARGE SCALE GENOMIC DNA]</scope>
    <source>
        <strain evidence="3 4">Drf2</strain>
    </source>
</reference>
<dbReference type="InterPro" id="IPR036439">
    <property type="entry name" value="Dockerin_dom_sf"/>
</dbReference>
<dbReference type="CDD" id="cd00063">
    <property type="entry name" value="FN3"/>
    <property type="match status" value="1"/>
</dbReference>
<comment type="caution">
    <text evidence="3">The sequence shown here is derived from an EMBL/GenBank/DDBJ whole genome shotgun (WGS) entry which is preliminary data.</text>
</comment>
<organism evidence="3 4">
    <name type="scientific">Geoanaerobacter pelophilus</name>
    <dbReference type="NCBI Taxonomy" id="60036"/>
    <lineage>
        <taxon>Bacteria</taxon>
        <taxon>Pseudomonadati</taxon>
        <taxon>Thermodesulfobacteriota</taxon>
        <taxon>Desulfuromonadia</taxon>
        <taxon>Geobacterales</taxon>
        <taxon>Geobacteraceae</taxon>
        <taxon>Geoanaerobacter</taxon>
    </lineage>
</organism>
<dbReference type="PROSITE" id="PS50853">
    <property type="entry name" value="FN3"/>
    <property type="match status" value="1"/>
</dbReference>
<sequence>MEKIMIQKLKNVILAAALVLFGVQGAGAAILFSEGFDNLANWSPPQGASGETCVRGQVCTTAIPNGFYDYRVAGTESCSNLDGNHNTLNISEANARGGSGKAVTVWSEPCYSRSGSWGSDGLLGVDFAPQDEVYVRYWIKFQPDWRWDGDGSAGGRPLGTASTSPMQKFMHLSHMNPSISPIWDFFSGVQNKPRFTPQLAKFGGGAMRIQFDLPHSPLTAARNSSASFNLDVFLGSTPLDWRVPGTGGLPAPPGDGQWHSFEFYAKLNTTGGAANGVSKVWYDGALVSSASNVVWIPSGDDPALWRWNHAWIGGNNANTYLPANEQWYAVDDFVVSTHYSGPPPPPTTLRAEGVSTSSIRLTWQSGSNGANYLVDGYRLYYGTDPGNLNSSVTVAPSQREVVVTSLATGTKYFFAVTAFKQEANDANENESPRSASASAVTVDLVPPDITMLPVISPTRAATQTLSGTVADAGGIASVLVKVGASAPVAATVNGNSWNCAIRTLTEGGNSIVVTAKDLSGNESSASGTVVLDTVPPVVTVSAFTTQTILTSLPISGTASDANGSGVASVMVQVGNGEKTAADLNGQSWNYLLSNLQPGVANQVIITARDVAGNESSQAAAAMASIGVLQAGDLSGDLAVGIDDAQLAMQMAVGIKRPDPAQLLRGDLAPMVGGVPQPDGVVDTGDVLLILGIVTGVTRF</sequence>
<keyword evidence="1" id="KW-0677">Repeat</keyword>
<dbReference type="Pfam" id="PF00041">
    <property type="entry name" value="fn3"/>
    <property type="match status" value="1"/>
</dbReference>
<evidence type="ECO:0000259" key="2">
    <source>
        <dbReference type="PROSITE" id="PS50853"/>
    </source>
</evidence>
<proteinExistence type="predicted"/>
<accession>A0ABQ0MFW0</accession>
<name>A0ABQ0MFW0_9BACT</name>
<dbReference type="Gene3D" id="2.60.120.200">
    <property type="match status" value="1"/>
</dbReference>
<dbReference type="PANTHER" id="PTHR46708">
    <property type="entry name" value="TENASCIN"/>
    <property type="match status" value="1"/>
</dbReference>
<dbReference type="Pfam" id="PF09136">
    <property type="entry name" value="Glucodextran_B"/>
    <property type="match status" value="1"/>
</dbReference>
<dbReference type="InterPro" id="IPR050991">
    <property type="entry name" value="ECM_Regulatory_Proteins"/>
</dbReference>
<evidence type="ECO:0000313" key="4">
    <source>
        <dbReference type="Proteomes" id="UP000194153"/>
    </source>
</evidence>
<reference evidence="4" key="2">
    <citation type="submission" date="2017-05" db="EMBL/GenBank/DDBJ databases">
        <title>Draft genome sequence of Geobacter pelophilus, a iron(III)-reducing bacteria.</title>
        <authorList>
            <person name="Aoyagi T."/>
            <person name="Koike H."/>
            <person name="Morita T."/>
            <person name="Sato Y."/>
            <person name="Habe H."/>
            <person name="Hori T."/>
        </authorList>
    </citation>
    <scope>NUCLEOTIDE SEQUENCE [LARGE SCALE GENOMIC DNA]</scope>
    <source>
        <strain evidence="4">Drf2</strain>
    </source>
</reference>
<dbReference type="InterPro" id="IPR003961">
    <property type="entry name" value="FN3_dom"/>
</dbReference>